<feature type="chain" id="PRO_5043832249" description="Amine oxidase" evidence="10">
    <location>
        <begin position="22"/>
        <end position="676"/>
    </location>
</feature>
<dbReference type="PANTHER" id="PTHR10638:SF71">
    <property type="entry name" value="AMINE OXIDASE"/>
    <property type="match status" value="1"/>
</dbReference>
<dbReference type="FunFam" id="2.70.98.20:FF:000004">
    <property type="entry name" value="Amine oxidase"/>
    <property type="match status" value="1"/>
</dbReference>
<evidence type="ECO:0000256" key="4">
    <source>
        <dbReference type="ARBA" id="ARBA00023002"/>
    </source>
</evidence>
<keyword evidence="5 9" id="KW-0186">Copper</keyword>
<dbReference type="InterPro" id="IPR016182">
    <property type="entry name" value="Cu_amine_oxidase_N-reg"/>
</dbReference>
<protein>
    <recommendedName>
        <fullName evidence="9">Amine oxidase</fullName>
        <ecNumber evidence="9">1.4.3.-</ecNumber>
    </recommendedName>
</protein>
<evidence type="ECO:0000256" key="2">
    <source>
        <dbReference type="ARBA" id="ARBA00022723"/>
    </source>
</evidence>
<evidence type="ECO:0000259" key="12">
    <source>
        <dbReference type="Pfam" id="PF02727"/>
    </source>
</evidence>
<dbReference type="InterPro" id="IPR000269">
    <property type="entry name" value="Cu_amine_oxidase"/>
</dbReference>
<keyword evidence="6" id="KW-1015">Disulfide bond</keyword>
<reference evidence="14 15" key="1">
    <citation type="submission" date="2021-07" db="EMBL/GenBank/DDBJ databases">
        <title>The Aristolochia fimbriata genome: insights into angiosperm evolution, floral development and chemical biosynthesis.</title>
        <authorList>
            <person name="Jiao Y."/>
        </authorList>
    </citation>
    <scope>NUCLEOTIDE SEQUENCE [LARGE SCALE GENOMIC DNA]</scope>
    <source>
        <strain evidence="14">IBCAS-2021</strain>
        <tissue evidence="14">Leaf</tissue>
    </source>
</reference>
<dbReference type="Pfam" id="PF01179">
    <property type="entry name" value="Cu_amine_oxid"/>
    <property type="match status" value="1"/>
</dbReference>
<feature type="domain" description="Copper amine oxidase N3-terminal" evidence="13">
    <location>
        <begin position="120"/>
        <end position="217"/>
    </location>
</feature>
<dbReference type="InterPro" id="IPR049947">
    <property type="entry name" value="Cu_Am_Ox_Cu-bd"/>
</dbReference>
<dbReference type="SUPFAM" id="SSF49998">
    <property type="entry name" value="Amine oxidase catalytic domain"/>
    <property type="match status" value="1"/>
</dbReference>
<dbReference type="PANTHER" id="PTHR10638">
    <property type="entry name" value="COPPER AMINE OXIDASE"/>
    <property type="match status" value="1"/>
</dbReference>
<name>A0AAV7F845_ARIFI</name>
<gene>
    <name evidence="14" type="ORF">H6P81_000938</name>
</gene>
<evidence type="ECO:0000313" key="15">
    <source>
        <dbReference type="Proteomes" id="UP000825729"/>
    </source>
</evidence>
<evidence type="ECO:0000256" key="6">
    <source>
        <dbReference type="ARBA" id="ARBA00023157"/>
    </source>
</evidence>
<feature type="modified residue" description="2',4',5'-topaquinone" evidence="8">
    <location>
        <position position="408"/>
    </location>
</feature>
<dbReference type="FunFam" id="3.10.450.40:FF:000012">
    <property type="entry name" value="Amine oxidase"/>
    <property type="match status" value="1"/>
</dbReference>
<evidence type="ECO:0000256" key="10">
    <source>
        <dbReference type="SAM" id="SignalP"/>
    </source>
</evidence>
<keyword evidence="3 7" id="KW-0801">TPQ</keyword>
<evidence type="ECO:0000256" key="5">
    <source>
        <dbReference type="ARBA" id="ARBA00023008"/>
    </source>
</evidence>
<dbReference type="Pfam" id="PF02728">
    <property type="entry name" value="Cu_amine_oxidN3"/>
    <property type="match status" value="1"/>
</dbReference>
<dbReference type="EC" id="1.4.3.-" evidence="9"/>
<keyword evidence="15" id="KW-1185">Reference proteome</keyword>
<dbReference type="EMBL" id="JAINDJ010000002">
    <property type="protein sequence ID" value="KAG9456430.1"/>
    <property type="molecule type" value="Genomic_DNA"/>
</dbReference>
<feature type="domain" description="Copper amine oxidase catalytic" evidence="11">
    <location>
        <begin position="242"/>
        <end position="659"/>
    </location>
</feature>
<evidence type="ECO:0000256" key="1">
    <source>
        <dbReference type="ARBA" id="ARBA00007983"/>
    </source>
</evidence>
<evidence type="ECO:0000256" key="7">
    <source>
        <dbReference type="PIRSR" id="PIRSR600269-50"/>
    </source>
</evidence>
<proteinExistence type="inferred from homology"/>
<dbReference type="Pfam" id="PF02727">
    <property type="entry name" value="Cu_amine_oxidN2"/>
    <property type="match status" value="1"/>
</dbReference>
<feature type="active site" description="Schiff-base intermediate with substrate; via topaquinone" evidence="7">
    <location>
        <position position="408"/>
    </location>
</feature>
<accession>A0AAV7F845</accession>
<comment type="cofactor">
    <cofactor evidence="9">
        <name>Cu cation</name>
        <dbReference type="ChEBI" id="CHEBI:23378"/>
    </cofactor>
    <text evidence="9">Contains 1 topaquinone per subunit.</text>
</comment>
<feature type="active site" description="Proton acceptor" evidence="7">
    <location>
        <position position="320"/>
    </location>
</feature>
<dbReference type="GO" id="GO:0008131">
    <property type="term" value="F:primary methylamine oxidase activity"/>
    <property type="evidence" value="ECO:0007669"/>
    <property type="project" value="InterPro"/>
</dbReference>
<evidence type="ECO:0000256" key="9">
    <source>
        <dbReference type="RuleBase" id="RU000672"/>
    </source>
</evidence>
<dbReference type="PROSITE" id="PS01165">
    <property type="entry name" value="COPPER_AMINE_OXID_2"/>
    <property type="match status" value="1"/>
</dbReference>
<evidence type="ECO:0000259" key="13">
    <source>
        <dbReference type="Pfam" id="PF02728"/>
    </source>
</evidence>
<dbReference type="InterPro" id="IPR015802">
    <property type="entry name" value="Cu_amine_oxidase_N3"/>
</dbReference>
<keyword evidence="4 9" id="KW-0560">Oxidoreductase</keyword>
<sequence>MMLFFFFSVITVLFNRTPVSSTPHHPLDPLSPSEITKVRLTIIGASSFLSKQNLTFQYLGLDEPDKAGILSWLSDPSTYPTPPRRAFVIARSQSKTHEIVVDLNNGSIASHDIYHGAGFPMLTSEEQSAASALPLKYPPFLESVKARAVDVDLVICGPFSLGWFGEKKTSKRAMKILCFYRGGSENPNVLPLEGISIVVDLDKMKITDYFDRFVVPVPKSAGTDYRASRQKPPFGPRTKPLTVIRPEGSSFEVNGHSIRWTNWNFHLGFDARAGTIISLASIYDAEKQKYRRVLYKGYLSELFVPYMDPTEEWFYKTYFDAGEYGLGLCAVPLEPLTDCPSGAVFFDGHYAGQDGSPVTAKNVLCVFEHSSGDVAWRHTELGIPGKVVREVRPEVSLVVRMVSTVGNYDYVLDWEFKQSGSIKVRAALTGILDVKGVDYTHKDQIKEDAYGVLLAENTIGVYHDHFLTYYLDFDVDGSENSFVKQRMETKRVGEDKYKTPRKSYWTVVAETARTEADARIQLGSPGSAAGLLITNPNKKTKLGNDIGYNLITGTPVTSLLSGDDYPQIRAAYTEHQVWVTPYNRTERWAAGLYADQSRGDDNLAVWSLRNREIENKDIVVWHTIGFHHIPCQEDFPAMPTLSGGFELRPSNFFEYNPMLKTMPPKPFQGSNCSAFA</sequence>
<evidence type="ECO:0000256" key="8">
    <source>
        <dbReference type="PIRSR" id="PIRSR600269-51"/>
    </source>
</evidence>
<comment type="PTM">
    <text evidence="8 9">Topaquinone (TPQ) is generated by copper-dependent autoxidation of a specific tyrosyl residue.</text>
</comment>
<dbReference type="PROSITE" id="PS01164">
    <property type="entry name" value="COPPER_AMINE_OXID_1"/>
    <property type="match status" value="1"/>
</dbReference>
<evidence type="ECO:0000256" key="3">
    <source>
        <dbReference type="ARBA" id="ARBA00022772"/>
    </source>
</evidence>
<dbReference type="InterPro" id="IPR049948">
    <property type="entry name" value="Cu_Am_ox_TPQ-bd"/>
</dbReference>
<dbReference type="Gene3D" id="2.70.98.20">
    <property type="entry name" value="Copper amine oxidase, catalytic domain"/>
    <property type="match status" value="1"/>
</dbReference>
<dbReference type="SUPFAM" id="SSF54416">
    <property type="entry name" value="Amine oxidase N-terminal region"/>
    <property type="match status" value="2"/>
</dbReference>
<dbReference type="GO" id="GO:0005507">
    <property type="term" value="F:copper ion binding"/>
    <property type="evidence" value="ECO:0007669"/>
    <property type="project" value="InterPro"/>
</dbReference>
<comment type="similarity">
    <text evidence="1 9">Belongs to the copper/topaquinone oxidase family.</text>
</comment>
<dbReference type="InterPro" id="IPR015800">
    <property type="entry name" value="Cu_amine_oxidase_N2"/>
</dbReference>
<keyword evidence="10" id="KW-0732">Signal</keyword>
<evidence type="ECO:0000313" key="14">
    <source>
        <dbReference type="EMBL" id="KAG9456430.1"/>
    </source>
</evidence>
<comment type="caution">
    <text evidence="14">The sequence shown here is derived from an EMBL/GenBank/DDBJ whole genome shotgun (WGS) entry which is preliminary data.</text>
</comment>
<organism evidence="14 15">
    <name type="scientific">Aristolochia fimbriata</name>
    <name type="common">White veined hardy Dutchman's pipe vine</name>
    <dbReference type="NCBI Taxonomy" id="158543"/>
    <lineage>
        <taxon>Eukaryota</taxon>
        <taxon>Viridiplantae</taxon>
        <taxon>Streptophyta</taxon>
        <taxon>Embryophyta</taxon>
        <taxon>Tracheophyta</taxon>
        <taxon>Spermatophyta</taxon>
        <taxon>Magnoliopsida</taxon>
        <taxon>Magnoliidae</taxon>
        <taxon>Piperales</taxon>
        <taxon>Aristolochiaceae</taxon>
        <taxon>Aristolochia</taxon>
    </lineage>
</organism>
<feature type="signal peptide" evidence="10">
    <location>
        <begin position="1"/>
        <end position="21"/>
    </location>
</feature>
<dbReference type="Gene3D" id="3.10.450.40">
    <property type="match status" value="2"/>
</dbReference>
<dbReference type="InterPro" id="IPR015798">
    <property type="entry name" value="Cu_amine_oxidase_C"/>
</dbReference>
<evidence type="ECO:0000259" key="11">
    <source>
        <dbReference type="Pfam" id="PF01179"/>
    </source>
</evidence>
<dbReference type="GO" id="GO:0048038">
    <property type="term" value="F:quinone binding"/>
    <property type="evidence" value="ECO:0007669"/>
    <property type="project" value="InterPro"/>
</dbReference>
<dbReference type="Proteomes" id="UP000825729">
    <property type="component" value="Unassembled WGS sequence"/>
</dbReference>
<dbReference type="InterPro" id="IPR036460">
    <property type="entry name" value="Cu_amine_oxidase_C_sf"/>
</dbReference>
<dbReference type="GO" id="GO:0009308">
    <property type="term" value="P:amine metabolic process"/>
    <property type="evidence" value="ECO:0007669"/>
    <property type="project" value="UniProtKB-UniRule"/>
</dbReference>
<dbReference type="AlphaFoldDB" id="A0AAV7F845"/>
<keyword evidence="2 9" id="KW-0479">Metal-binding</keyword>
<feature type="domain" description="Copper amine oxidase N2-terminal" evidence="12">
    <location>
        <begin position="25"/>
        <end position="113"/>
    </location>
</feature>